<evidence type="ECO:0000313" key="2">
    <source>
        <dbReference type="EMBL" id="ADC64232.1"/>
    </source>
</evidence>
<keyword evidence="1" id="KW-1133">Transmembrane helix</keyword>
<feature type="transmembrane region" description="Helical" evidence="1">
    <location>
        <begin position="164"/>
        <end position="194"/>
    </location>
</feature>
<name>D3S0Z6_FERPA</name>
<dbReference type="KEGG" id="fpl:Ferp_0040"/>
<dbReference type="HOGENOM" id="CLU_1122586_0_0_2"/>
<keyword evidence="3" id="KW-1185">Reference proteome</keyword>
<keyword evidence="1" id="KW-0812">Transmembrane</keyword>
<reference evidence="2 3" key="2">
    <citation type="journal article" date="2011" name="Stand. Genomic Sci.">
        <title>Complete genome sequence of Ferroglobus placidus AEDII12DO.</title>
        <authorList>
            <person name="Anderson I."/>
            <person name="Risso C."/>
            <person name="Holmes D."/>
            <person name="Lucas S."/>
            <person name="Copeland A."/>
            <person name="Lapidus A."/>
            <person name="Cheng J.F."/>
            <person name="Bruce D."/>
            <person name="Goodwin L."/>
            <person name="Pitluck S."/>
            <person name="Saunders E."/>
            <person name="Brettin T."/>
            <person name="Detter J.C."/>
            <person name="Han C."/>
            <person name="Tapia R."/>
            <person name="Larimer F."/>
            <person name="Land M."/>
            <person name="Hauser L."/>
            <person name="Woyke T."/>
            <person name="Lovley D."/>
            <person name="Kyrpides N."/>
            <person name="Ivanova N."/>
        </authorList>
    </citation>
    <scope>NUCLEOTIDE SEQUENCE [LARGE SCALE GENOMIC DNA]</scope>
    <source>
        <strain evidence="3">DSM 10642 / AEDII12DO</strain>
    </source>
</reference>
<dbReference type="AlphaFoldDB" id="D3S0Z6"/>
<evidence type="ECO:0000256" key="1">
    <source>
        <dbReference type="SAM" id="Phobius"/>
    </source>
</evidence>
<gene>
    <name evidence="2" type="ordered locus">Ferp_0040</name>
</gene>
<protein>
    <submittedName>
        <fullName evidence="2">Uncharacterized protein</fullName>
    </submittedName>
</protein>
<dbReference type="GeneID" id="8777532"/>
<keyword evidence="1" id="KW-0472">Membrane</keyword>
<organism evidence="2 3">
    <name type="scientific">Ferroglobus placidus (strain DSM 10642 / AEDII12DO)</name>
    <dbReference type="NCBI Taxonomy" id="589924"/>
    <lineage>
        <taxon>Archaea</taxon>
        <taxon>Methanobacteriati</taxon>
        <taxon>Methanobacteriota</taxon>
        <taxon>Archaeoglobi</taxon>
        <taxon>Archaeoglobales</taxon>
        <taxon>Archaeoglobaceae</taxon>
        <taxon>Ferroglobus</taxon>
    </lineage>
</organism>
<proteinExistence type="predicted"/>
<reference evidence="3" key="1">
    <citation type="submission" date="2010-02" db="EMBL/GenBank/DDBJ databases">
        <title>Complete sequence of Ferroglobus placidus DSM 10642.</title>
        <authorList>
            <consortium name="US DOE Joint Genome Institute"/>
            <person name="Lucas S."/>
            <person name="Copeland A."/>
            <person name="Lapidus A."/>
            <person name="Cheng J.-F."/>
            <person name="Bruce D."/>
            <person name="Goodwin L."/>
            <person name="Pitluck S."/>
            <person name="Saunders E."/>
            <person name="Brettin T."/>
            <person name="Detter J.C."/>
            <person name="Han C."/>
            <person name="Tapia R."/>
            <person name="Larimer F."/>
            <person name="Land M."/>
            <person name="Hauser L."/>
            <person name="Kyrpides N."/>
            <person name="Ivanova N."/>
            <person name="Holmes D."/>
            <person name="Lovley D."/>
            <person name="Kyrpides N."/>
            <person name="Anderson I.J."/>
            <person name="Woyke T."/>
        </authorList>
    </citation>
    <scope>NUCLEOTIDE SEQUENCE [LARGE SCALE GENOMIC DNA]</scope>
    <source>
        <strain evidence="3">DSM 10642 / AEDII12DO</strain>
    </source>
</reference>
<dbReference type="RefSeq" id="WP_012964581.1">
    <property type="nucleotide sequence ID" value="NC_013849.1"/>
</dbReference>
<dbReference type="STRING" id="589924.Ferp_0040"/>
<evidence type="ECO:0000313" key="3">
    <source>
        <dbReference type="Proteomes" id="UP000002613"/>
    </source>
</evidence>
<feature type="transmembrane region" description="Helical" evidence="1">
    <location>
        <begin position="206"/>
        <end position="227"/>
    </location>
</feature>
<dbReference type="EMBL" id="CP001899">
    <property type="protein sequence ID" value="ADC64232.1"/>
    <property type="molecule type" value="Genomic_DNA"/>
</dbReference>
<dbReference type="Proteomes" id="UP000002613">
    <property type="component" value="Chromosome"/>
</dbReference>
<accession>D3S0Z6</accession>
<dbReference type="eggNOG" id="arCOG06705">
    <property type="taxonomic scope" value="Archaea"/>
</dbReference>
<dbReference type="PaxDb" id="589924-Ferp_0040"/>
<sequence length="247" mass="27533">MMTKMNITILAILFLFVFPATALPEINFNKILYFDSVGESETLNISLLNGSPLSELTITLYYKKGIELTNITSAYPILKKELNEENGKFHLFLNFLTKNLTDNETVIASIEIKALSKGYFPMKIEASGRYENGTTVDVLERYYSVEVISGEENIPEAQTVVGPLLMFMVIFGMVVSIAIVAGVLTLPILIVYAVLKAKGRNIDVRYLIIAFVFVLLLAFTMIFWGVVYGQAEVLSGSSNFACSVWVY</sequence>